<dbReference type="Pfam" id="PF00326">
    <property type="entry name" value="Peptidase_S9"/>
    <property type="match status" value="1"/>
</dbReference>
<sequence>MKTVKPYGTWDSPVSIDLILQAGDAKISDDVFVDPVTSKIYHTEGRPDENGRDTIIASEEGIDVLGKPWDARDGIYEYGGAPAVAFNGTLYFSNYTDGRVYKTTEGGQPESITPDSNNVVRYANFSVHPKQNHLIVAVLEDHKDPEPSNVINNVCLINANTRTVSTIVSDADFYASPTFSPDGAHIAWVQWNFPDMPFDGSQLYVGDVTVSADETSLSVSNATYVAGKASTVSATFACWASNDVVLFTSDESGFINPWMYSVSSHKAGPILSKPIKDDFGVGKWTLSWNFGAAMDLEAKKSLFISMREGRSVIYVVDVARGTANCLDCPYVNITTFKRAGDNRAVFLGQKRDNSANVILCTLEGSDEQPELSYKELKNSTEIPDDVKASISYAQPITLENDAGEALYVIYYPPTNVDYTGPEDERPPCVVDAHGGPTGIAYQSLQWLVQYFTSRGFAWMDVNYSGSSGYGRAYVNRLLGQWGVLDVKDIVSAIKQISSAPRLLVDPKRTAIRGESSGGYDALMTICSHPDAYTAATSQYGIADLTTLAQHTHKFESRYIDELVGGTWNDNPQLYDSRSPVNLASSIKTPLLVLQGLADNVVPPEQAQAIVVAIMKQGGTVESITFPGEGHGWRKAETIKKAYESELGFYRVVWGLFP</sequence>
<gene>
    <name evidence="2" type="ORF">LAESUDRAFT_657659</name>
</gene>
<dbReference type="PANTHER" id="PTHR43056:SF5">
    <property type="entry name" value="PEPTIDASE S9 PROLYL OLIGOPEPTIDASE CATALYTIC DOMAIN-CONTAINING PROTEIN"/>
    <property type="match status" value="1"/>
</dbReference>
<dbReference type="Gene3D" id="2.120.10.30">
    <property type="entry name" value="TolB, C-terminal domain"/>
    <property type="match status" value="1"/>
</dbReference>
<evidence type="ECO:0000259" key="1">
    <source>
        <dbReference type="Pfam" id="PF00326"/>
    </source>
</evidence>
<dbReference type="Gene3D" id="3.40.50.1820">
    <property type="entry name" value="alpha/beta hydrolase"/>
    <property type="match status" value="1"/>
</dbReference>
<dbReference type="EMBL" id="KV427635">
    <property type="protein sequence ID" value="KZT04597.1"/>
    <property type="molecule type" value="Genomic_DNA"/>
</dbReference>
<dbReference type="InterPro" id="IPR029058">
    <property type="entry name" value="AB_hydrolase_fold"/>
</dbReference>
<dbReference type="OrthoDB" id="43744at2759"/>
<dbReference type="RefSeq" id="XP_040762337.1">
    <property type="nucleotide sequence ID" value="XM_040904700.1"/>
</dbReference>
<protein>
    <submittedName>
        <fullName evidence="2">Alpha/beta-hydrolase</fullName>
    </submittedName>
</protein>
<dbReference type="SUPFAM" id="SSF82171">
    <property type="entry name" value="DPP6 N-terminal domain-like"/>
    <property type="match status" value="1"/>
</dbReference>
<dbReference type="InterPro" id="IPR050585">
    <property type="entry name" value="Xaa-Pro_dipeptidyl-ppase/CocE"/>
</dbReference>
<reference evidence="2 3" key="1">
    <citation type="journal article" date="2016" name="Mol. Biol. Evol.">
        <title>Comparative Genomics of Early-Diverging Mushroom-Forming Fungi Provides Insights into the Origins of Lignocellulose Decay Capabilities.</title>
        <authorList>
            <person name="Nagy L.G."/>
            <person name="Riley R."/>
            <person name="Tritt A."/>
            <person name="Adam C."/>
            <person name="Daum C."/>
            <person name="Floudas D."/>
            <person name="Sun H."/>
            <person name="Yadav J.S."/>
            <person name="Pangilinan J."/>
            <person name="Larsson K.H."/>
            <person name="Matsuura K."/>
            <person name="Barry K."/>
            <person name="Labutti K."/>
            <person name="Kuo R."/>
            <person name="Ohm R.A."/>
            <person name="Bhattacharya S.S."/>
            <person name="Shirouzu T."/>
            <person name="Yoshinaga Y."/>
            <person name="Martin F.M."/>
            <person name="Grigoriev I.V."/>
            <person name="Hibbett D.S."/>
        </authorList>
    </citation>
    <scope>NUCLEOTIDE SEQUENCE [LARGE SCALE GENOMIC DNA]</scope>
    <source>
        <strain evidence="2 3">93-53</strain>
    </source>
</reference>
<dbReference type="InterPro" id="IPR011042">
    <property type="entry name" value="6-blade_b-propeller_TolB-like"/>
</dbReference>
<proteinExistence type="predicted"/>
<dbReference type="InParanoid" id="A0A165DCZ1"/>
<feature type="domain" description="Peptidase S9 prolyl oligopeptidase catalytic" evidence="1">
    <location>
        <begin position="443"/>
        <end position="650"/>
    </location>
</feature>
<evidence type="ECO:0000313" key="2">
    <source>
        <dbReference type="EMBL" id="KZT04597.1"/>
    </source>
</evidence>
<keyword evidence="3" id="KW-1185">Reference proteome</keyword>
<organism evidence="2 3">
    <name type="scientific">Laetiporus sulphureus 93-53</name>
    <dbReference type="NCBI Taxonomy" id="1314785"/>
    <lineage>
        <taxon>Eukaryota</taxon>
        <taxon>Fungi</taxon>
        <taxon>Dikarya</taxon>
        <taxon>Basidiomycota</taxon>
        <taxon>Agaricomycotina</taxon>
        <taxon>Agaricomycetes</taxon>
        <taxon>Polyporales</taxon>
        <taxon>Laetiporus</taxon>
    </lineage>
</organism>
<dbReference type="InterPro" id="IPR001375">
    <property type="entry name" value="Peptidase_S9_cat"/>
</dbReference>
<dbReference type="GO" id="GO:0006508">
    <property type="term" value="P:proteolysis"/>
    <property type="evidence" value="ECO:0007669"/>
    <property type="project" value="InterPro"/>
</dbReference>
<keyword evidence="2" id="KW-0378">Hydrolase</keyword>
<dbReference type="GeneID" id="63821730"/>
<dbReference type="SUPFAM" id="SSF53474">
    <property type="entry name" value="alpha/beta-Hydrolases"/>
    <property type="match status" value="1"/>
</dbReference>
<dbReference type="AlphaFoldDB" id="A0A165DCZ1"/>
<accession>A0A165DCZ1</accession>
<dbReference type="Proteomes" id="UP000076871">
    <property type="component" value="Unassembled WGS sequence"/>
</dbReference>
<dbReference type="STRING" id="1314785.A0A165DCZ1"/>
<evidence type="ECO:0000313" key="3">
    <source>
        <dbReference type="Proteomes" id="UP000076871"/>
    </source>
</evidence>
<dbReference type="GO" id="GO:0008236">
    <property type="term" value="F:serine-type peptidase activity"/>
    <property type="evidence" value="ECO:0007669"/>
    <property type="project" value="InterPro"/>
</dbReference>
<dbReference type="PANTHER" id="PTHR43056">
    <property type="entry name" value="PEPTIDASE S9 PROLYL OLIGOPEPTIDASE"/>
    <property type="match status" value="1"/>
</dbReference>
<name>A0A165DCZ1_9APHY</name>